<protein>
    <recommendedName>
        <fullName evidence="2">ubiquitinyl hydrolase 1</fullName>
        <ecNumber evidence="2">3.4.19.12</ecNumber>
    </recommendedName>
</protein>
<evidence type="ECO:0000256" key="3">
    <source>
        <dbReference type="ARBA" id="ARBA00022670"/>
    </source>
</evidence>
<dbReference type="GO" id="GO:0005634">
    <property type="term" value="C:nucleus"/>
    <property type="evidence" value="ECO:0007669"/>
    <property type="project" value="TreeGrafter"/>
</dbReference>
<dbReference type="GO" id="GO:0004843">
    <property type="term" value="F:cysteine-type deubiquitinase activity"/>
    <property type="evidence" value="ECO:0007669"/>
    <property type="project" value="UniProtKB-EC"/>
</dbReference>
<dbReference type="Pfam" id="PF00443">
    <property type="entry name" value="UCH"/>
    <property type="match status" value="1"/>
</dbReference>
<evidence type="ECO:0000313" key="9">
    <source>
        <dbReference type="Proteomes" id="UP000092600"/>
    </source>
</evidence>
<organism evidence="8 9">
    <name type="scientific">Ananas comosus</name>
    <name type="common">Pineapple</name>
    <name type="synonym">Ananas ananas</name>
    <dbReference type="NCBI Taxonomy" id="4615"/>
    <lineage>
        <taxon>Eukaryota</taxon>
        <taxon>Viridiplantae</taxon>
        <taxon>Streptophyta</taxon>
        <taxon>Embryophyta</taxon>
        <taxon>Tracheophyta</taxon>
        <taxon>Spermatophyta</taxon>
        <taxon>Magnoliopsida</taxon>
        <taxon>Liliopsida</taxon>
        <taxon>Poales</taxon>
        <taxon>Bromeliaceae</taxon>
        <taxon>Bromelioideae</taxon>
        <taxon>Ananas</taxon>
    </lineage>
</organism>
<dbReference type="PANTHER" id="PTHR24006">
    <property type="entry name" value="UBIQUITIN CARBOXYL-TERMINAL HYDROLASE"/>
    <property type="match status" value="1"/>
</dbReference>
<dbReference type="Gene3D" id="3.90.70.10">
    <property type="entry name" value="Cysteine proteinases"/>
    <property type="match status" value="1"/>
</dbReference>
<evidence type="ECO:0000256" key="5">
    <source>
        <dbReference type="ARBA" id="ARBA00022801"/>
    </source>
</evidence>
<comment type="caution">
    <text evidence="8">The sequence shown here is derived from an EMBL/GenBank/DDBJ whole genome shotgun (WGS) entry which is preliminary data.</text>
</comment>
<gene>
    <name evidence="8" type="ORF">ACMD2_06956</name>
</gene>
<feature type="domain" description="Peptidase C19 ubiquitin carboxyl-terminal hydrolase" evidence="7">
    <location>
        <begin position="58"/>
        <end position="229"/>
    </location>
</feature>
<evidence type="ECO:0000313" key="8">
    <source>
        <dbReference type="EMBL" id="OAY64340.1"/>
    </source>
</evidence>
<accession>A0A199UIE5</accession>
<dbReference type="EMBL" id="LSRQ01007999">
    <property type="protein sequence ID" value="OAY64340.1"/>
    <property type="molecule type" value="Genomic_DNA"/>
</dbReference>
<dbReference type="GO" id="GO:0005829">
    <property type="term" value="C:cytosol"/>
    <property type="evidence" value="ECO:0007669"/>
    <property type="project" value="TreeGrafter"/>
</dbReference>
<dbReference type="STRING" id="4615.A0A199UIE5"/>
<evidence type="ECO:0000259" key="7">
    <source>
        <dbReference type="Pfam" id="PF00443"/>
    </source>
</evidence>
<feature type="non-terminal residue" evidence="8">
    <location>
        <position position="1"/>
    </location>
</feature>
<evidence type="ECO:0000256" key="1">
    <source>
        <dbReference type="ARBA" id="ARBA00000707"/>
    </source>
</evidence>
<reference evidence="8 9" key="1">
    <citation type="journal article" date="2016" name="DNA Res.">
        <title>The draft genome of MD-2 pineapple using hybrid error correction of long reads.</title>
        <authorList>
            <person name="Redwan R.M."/>
            <person name="Saidin A."/>
            <person name="Kumar S.V."/>
        </authorList>
    </citation>
    <scope>NUCLEOTIDE SEQUENCE [LARGE SCALE GENOMIC DNA]</scope>
    <source>
        <strain evidence="9">cv. MD2</strain>
        <tissue evidence="8">Leaf</tissue>
    </source>
</reference>
<keyword evidence="5 8" id="KW-0378">Hydrolase</keyword>
<sequence>NAEALVSTHVAENDYVGSKKVHGDVVQVKKNKDATTVDSPAIVTAAVDEPKRSNETALLSCSPFVQLLQDLRNQNIPKVGYPTLNAFVEFISDFDMPEDSSAKNRERRVLESGKSLSPIMFDAVLQNFTPDLPTGMSARPRQEDAQEFLSFVMDRMHDELLKLNGHFPSLQDGNLPLVSSAEDDDGWETVGPKNKSAVTRTQTFMPSELSAIFGGQLRSVVKARGNKASATVQPFLLLHLDIFPGAVQTIEDALHLFSAPENLEGYRTSPGKVSTCYEIKIIHY</sequence>
<dbReference type="InterPro" id="IPR050164">
    <property type="entry name" value="Peptidase_C19"/>
</dbReference>
<dbReference type="Proteomes" id="UP000092600">
    <property type="component" value="Unassembled WGS sequence"/>
</dbReference>
<dbReference type="CDD" id="cd02257">
    <property type="entry name" value="Peptidase_C19"/>
    <property type="match status" value="1"/>
</dbReference>
<dbReference type="GO" id="GO:0006508">
    <property type="term" value="P:proteolysis"/>
    <property type="evidence" value="ECO:0007669"/>
    <property type="project" value="UniProtKB-KW"/>
</dbReference>
<proteinExistence type="predicted"/>
<evidence type="ECO:0000256" key="4">
    <source>
        <dbReference type="ARBA" id="ARBA00022786"/>
    </source>
</evidence>
<dbReference type="SUPFAM" id="SSF54001">
    <property type="entry name" value="Cysteine proteinases"/>
    <property type="match status" value="1"/>
</dbReference>
<evidence type="ECO:0000256" key="2">
    <source>
        <dbReference type="ARBA" id="ARBA00012759"/>
    </source>
</evidence>
<dbReference type="InterPro" id="IPR038765">
    <property type="entry name" value="Papain-like_cys_pep_sf"/>
</dbReference>
<dbReference type="AlphaFoldDB" id="A0A199UIE5"/>
<evidence type="ECO:0000256" key="6">
    <source>
        <dbReference type="ARBA" id="ARBA00022807"/>
    </source>
</evidence>
<comment type="catalytic activity">
    <reaction evidence="1">
        <text>Thiol-dependent hydrolysis of ester, thioester, amide, peptide and isopeptide bonds formed by the C-terminal Gly of ubiquitin (a 76-residue protein attached to proteins as an intracellular targeting signal).</text>
        <dbReference type="EC" id="3.4.19.12"/>
    </reaction>
</comment>
<dbReference type="PANTHER" id="PTHR24006:SF687">
    <property type="entry name" value="UBIQUITIN CARBOXYL-TERMINAL HYDROLASE 10"/>
    <property type="match status" value="1"/>
</dbReference>
<keyword evidence="4" id="KW-0833">Ubl conjugation pathway</keyword>
<keyword evidence="3" id="KW-0645">Protease</keyword>
<dbReference type="InterPro" id="IPR001394">
    <property type="entry name" value="Peptidase_C19_UCH"/>
</dbReference>
<name>A0A199UIE5_ANACO</name>
<dbReference type="EC" id="3.4.19.12" evidence="2"/>
<dbReference type="GO" id="GO:0016579">
    <property type="term" value="P:protein deubiquitination"/>
    <property type="evidence" value="ECO:0007669"/>
    <property type="project" value="InterPro"/>
</dbReference>
<keyword evidence="6" id="KW-0788">Thiol protease</keyword>